<dbReference type="FunFam" id="1.20.1250.20:FF:000018">
    <property type="entry name" value="MFS transporter permease"/>
    <property type="match status" value="1"/>
</dbReference>
<dbReference type="PANTHER" id="PTHR43791:SF36">
    <property type="entry name" value="TRANSPORTER, PUTATIVE (AFU_ORTHOLOGUE AFUA_6G08340)-RELATED"/>
    <property type="match status" value="1"/>
</dbReference>
<organism evidence="8 9">
    <name type="scientific">Trinickia dinghuensis</name>
    <dbReference type="NCBI Taxonomy" id="2291023"/>
    <lineage>
        <taxon>Bacteria</taxon>
        <taxon>Pseudomonadati</taxon>
        <taxon>Pseudomonadota</taxon>
        <taxon>Betaproteobacteria</taxon>
        <taxon>Burkholderiales</taxon>
        <taxon>Burkholderiaceae</taxon>
        <taxon>Trinickia</taxon>
    </lineage>
</organism>
<keyword evidence="2" id="KW-0813">Transport</keyword>
<evidence type="ECO:0000256" key="2">
    <source>
        <dbReference type="ARBA" id="ARBA00022448"/>
    </source>
</evidence>
<accession>A0A3D8JZD5</accession>
<feature type="transmembrane region" description="Helical" evidence="6">
    <location>
        <begin position="190"/>
        <end position="212"/>
    </location>
</feature>
<gene>
    <name evidence="8" type="ORF">DWV00_15770</name>
</gene>
<evidence type="ECO:0000313" key="8">
    <source>
        <dbReference type="EMBL" id="RDU97984.1"/>
    </source>
</evidence>
<sequence length="439" mass="47632">MSNPPTATHPSALHEDASQRTSLGKKLTWRILPILFICYVFSYIDRANIGMAQLQMKQTLPFSDLSYSIGASLFFVGYLLFEVPSNLMLQKSGARKTLIRILICWGAASAGMMFVRSEATFYGLRFLVGAFEAGFFPGVVLYLTYWFPSQRRGSIISAFLMAPSVALIAMPPAAGAIMRGMNGVAGLHGWQWLFVLSGVPASLLSIVVYFFLVDRPEQAKWLTAAEKAALAHELDTERKFVSNANHGSYGAMLRDPKIYALSLVYFLFIGSVYAMLFWMPSLVRSWGIADLFWVGIYSALPSVCGIVGMGLIGRSSDRLGERRWHFALATVLAGLGLAVTAVVKGTFVPSLIGLCVMMVGVMALTPLFFTIVSEYLPKKTAAAGIALVSSLGNLGAASMPPAVIWVNGKTGGPYTSLMLLTATFVLSGIVLLVAVRRNR</sequence>
<evidence type="ECO:0000313" key="9">
    <source>
        <dbReference type="Proteomes" id="UP000256838"/>
    </source>
</evidence>
<dbReference type="InterPro" id="IPR011701">
    <property type="entry name" value="MFS"/>
</dbReference>
<dbReference type="PROSITE" id="PS50850">
    <property type="entry name" value="MFS"/>
    <property type="match status" value="1"/>
</dbReference>
<feature type="transmembrane region" description="Helical" evidence="6">
    <location>
        <begin position="324"/>
        <end position="343"/>
    </location>
</feature>
<keyword evidence="4 6" id="KW-1133">Transmembrane helix</keyword>
<evidence type="ECO:0000256" key="1">
    <source>
        <dbReference type="ARBA" id="ARBA00004141"/>
    </source>
</evidence>
<feature type="transmembrane region" description="Helical" evidence="6">
    <location>
        <begin position="155"/>
        <end position="178"/>
    </location>
</feature>
<evidence type="ECO:0000256" key="4">
    <source>
        <dbReference type="ARBA" id="ARBA00022989"/>
    </source>
</evidence>
<dbReference type="GO" id="GO:0016020">
    <property type="term" value="C:membrane"/>
    <property type="evidence" value="ECO:0007669"/>
    <property type="project" value="UniProtKB-SubCell"/>
</dbReference>
<comment type="caution">
    <text evidence="8">The sequence shown here is derived from an EMBL/GenBank/DDBJ whole genome shotgun (WGS) entry which is preliminary data.</text>
</comment>
<dbReference type="Gene3D" id="1.20.1250.20">
    <property type="entry name" value="MFS general substrate transporter like domains"/>
    <property type="match status" value="2"/>
</dbReference>
<evidence type="ECO:0000256" key="6">
    <source>
        <dbReference type="SAM" id="Phobius"/>
    </source>
</evidence>
<feature type="transmembrane region" description="Helical" evidence="6">
    <location>
        <begin position="97"/>
        <end position="115"/>
    </location>
</feature>
<feature type="transmembrane region" description="Helical" evidence="6">
    <location>
        <begin position="381"/>
        <end position="405"/>
    </location>
</feature>
<dbReference type="PANTHER" id="PTHR43791">
    <property type="entry name" value="PERMEASE-RELATED"/>
    <property type="match status" value="1"/>
</dbReference>
<dbReference type="EMBL" id="QRGA01000008">
    <property type="protein sequence ID" value="RDU97984.1"/>
    <property type="molecule type" value="Genomic_DNA"/>
</dbReference>
<dbReference type="Pfam" id="PF07690">
    <property type="entry name" value="MFS_1"/>
    <property type="match status" value="1"/>
</dbReference>
<dbReference type="SUPFAM" id="SSF103473">
    <property type="entry name" value="MFS general substrate transporter"/>
    <property type="match status" value="1"/>
</dbReference>
<feature type="transmembrane region" description="Helical" evidence="6">
    <location>
        <begin position="291"/>
        <end position="312"/>
    </location>
</feature>
<feature type="domain" description="Major facilitator superfamily (MFS) profile" evidence="7">
    <location>
        <begin position="31"/>
        <end position="439"/>
    </location>
</feature>
<feature type="transmembrane region" description="Helical" evidence="6">
    <location>
        <begin position="258"/>
        <end position="279"/>
    </location>
</feature>
<dbReference type="Proteomes" id="UP000256838">
    <property type="component" value="Unassembled WGS sequence"/>
</dbReference>
<keyword evidence="3 6" id="KW-0812">Transmembrane</keyword>
<proteinExistence type="predicted"/>
<comment type="subcellular location">
    <subcellularLocation>
        <location evidence="1">Membrane</location>
        <topology evidence="1">Multi-pass membrane protein</topology>
    </subcellularLocation>
</comment>
<evidence type="ECO:0000256" key="5">
    <source>
        <dbReference type="ARBA" id="ARBA00023136"/>
    </source>
</evidence>
<dbReference type="AlphaFoldDB" id="A0A3D8JZD5"/>
<evidence type="ECO:0000256" key="3">
    <source>
        <dbReference type="ARBA" id="ARBA00022692"/>
    </source>
</evidence>
<feature type="transmembrane region" description="Helical" evidence="6">
    <location>
        <begin position="349"/>
        <end position="369"/>
    </location>
</feature>
<dbReference type="CDD" id="cd17319">
    <property type="entry name" value="MFS_ExuT_GudP_like"/>
    <property type="match status" value="1"/>
</dbReference>
<dbReference type="InterPro" id="IPR020846">
    <property type="entry name" value="MFS_dom"/>
</dbReference>
<dbReference type="InterPro" id="IPR036259">
    <property type="entry name" value="MFS_trans_sf"/>
</dbReference>
<dbReference type="RefSeq" id="WP_115534510.1">
    <property type="nucleotide sequence ID" value="NZ_QRGA01000008.1"/>
</dbReference>
<protein>
    <submittedName>
        <fullName evidence="8">MFS transporter</fullName>
    </submittedName>
</protein>
<feature type="transmembrane region" description="Helical" evidence="6">
    <location>
        <begin position="27"/>
        <end position="45"/>
    </location>
</feature>
<feature type="transmembrane region" description="Helical" evidence="6">
    <location>
        <begin position="121"/>
        <end position="143"/>
    </location>
</feature>
<feature type="transmembrane region" description="Helical" evidence="6">
    <location>
        <begin position="417"/>
        <end position="435"/>
    </location>
</feature>
<keyword evidence="9" id="KW-1185">Reference proteome</keyword>
<dbReference type="GO" id="GO:0022857">
    <property type="term" value="F:transmembrane transporter activity"/>
    <property type="evidence" value="ECO:0007669"/>
    <property type="project" value="InterPro"/>
</dbReference>
<name>A0A3D8JZD5_9BURK</name>
<reference evidence="8 9" key="1">
    <citation type="submission" date="2018-08" db="EMBL/GenBank/DDBJ databases">
        <title>Paraburkholderia sp. DHOM06 isolated from forest soil.</title>
        <authorList>
            <person name="Gao Z.-H."/>
            <person name="Qiu L.-H."/>
        </authorList>
    </citation>
    <scope>NUCLEOTIDE SEQUENCE [LARGE SCALE GENOMIC DNA]</scope>
    <source>
        <strain evidence="8 9">DHOM06</strain>
    </source>
</reference>
<feature type="transmembrane region" description="Helical" evidence="6">
    <location>
        <begin position="65"/>
        <end position="85"/>
    </location>
</feature>
<evidence type="ECO:0000259" key="7">
    <source>
        <dbReference type="PROSITE" id="PS50850"/>
    </source>
</evidence>
<keyword evidence="5 6" id="KW-0472">Membrane</keyword>
<dbReference type="OrthoDB" id="5441967at2"/>